<dbReference type="GO" id="GO:0016020">
    <property type="term" value="C:membrane"/>
    <property type="evidence" value="ECO:0007669"/>
    <property type="project" value="UniProtKB-SubCell"/>
</dbReference>
<comment type="subcellular location">
    <subcellularLocation>
        <location evidence="1">Membrane</location>
        <topology evidence="1">Multi-pass membrane protein</topology>
    </subcellularLocation>
</comment>
<protein>
    <recommendedName>
        <fullName evidence="3">ABC transporter TMD0 domain-containing protein</fullName>
    </recommendedName>
</protein>
<dbReference type="Pfam" id="PF24357">
    <property type="entry name" value="TMD0_ABC"/>
    <property type="match status" value="1"/>
</dbReference>
<evidence type="ECO:0000313" key="4">
    <source>
        <dbReference type="EMBL" id="KMU89707.1"/>
    </source>
</evidence>
<dbReference type="InterPro" id="IPR056227">
    <property type="entry name" value="TMD0_ABC"/>
</dbReference>
<dbReference type="AlphaFoldDB" id="A0A0J8RY62"/>
<feature type="transmembrane region" description="Helical" evidence="2">
    <location>
        <begin position="70"/>
        <end position="91"/>
    </location>
</feature>
<dbReference type="STRING" id="396776.A0A0J8RY62"/>
<evidence type="ECO:0000256" key="2">
    <source>
        <dbReference type="SAM" id="Phobius"/>
    </source>
</evidence>
<sequence>MASQNLSTCGRIDDTFGPYALHCRGGFDFTLLFEETFLTIIPVGLLLLVIPFRVYYLFKKQKKVNDGPLVHLKLTALAAFAVLHLILLVLWTRPSVERTRTSLVTSALTLGSALTFCLLSYFEHIRTVKPSFLLSVYFLITLPFDAAAV</sequence>
<accession>A0A0J8RY62</accession>
<feature type="transmembrane region" description="Helical" evidence="2">
    <location>
        <begin position="37"/>
        <end position="58"/>
    </location>
</feature>
<evidence type="ECO:0000256" key="1">
    <source>
        <dbReference type="ARBA" id="ARBA00004141"/>
    </source>
</evidence>
<reference evidence="5" key="1">
    <citation type="journal article" date="2010" name="Genome Res.">
        <title>Population genomic sequencing of Coccidioides fungi reveals recent hybridization and transposon control.</title>
        <authorList>
            <person name="Neafsey D.E."/>
            <person name="Barker B.M."/>
            <person name="Sharpton T.J."/>
            <person name="Stajich J.E."/>
            <person name="Park D.J."/>
            <person name="Whiston E."/>
            <person name="Hung C.-Y."/>
            <person name="McMahan C."/>
            <person name="White J."/>
            <person name="Sykes S."/>
            <person name="Heiman D."/>
            <person name="Young S."/>
            <person name="Zeng Q."/>
            <person name="Abouelleil A."/>
            <person name="Aftuck L."/>
            <person name="Bessette D."/>
            <person name="Brown A."/>
            <person name="FitzGerald M."/>
            <person name="Lui A."/>
            <person name="Macdonald J.P."/>
            <person name="Priest M."/>
            <person name="Orbach M.J."/>
            <person name="Galgiani J.N."/>
            <person name="Kirkland T.N."/>
            <person name="Cole G.T."/>
            <person name="Birren B.W."/>
            <person name="Henn M.R."/>
            <person name="Taylor J.W."/>
            <person name="Rounsley S.D."/>
        </authorList>
    </citation>
    <scope>NUCLEOTIDE SEQUENCE [LARGE SCALE GENOMIC DNA]</scope>
    <source>
        <strain evidence="5">H538.4</strain>
    </source>
</reference>
<keyword evidence="2" id="KW-0472">Membrane</keyword>
<keyword evidence="2" id="KW-1133">Transmembrane helix</keyword>
<dbReference type="EMBL" id="DS017014">
    <property type="protein sequence ID" value="KMU89707.1"/>
    <property type="molecule type" value="Genomic_DNA"/>
</dbReference>
<feature type="domain" description="ABC transporter TMD0" evidence="3">
    <location>
        <begin position="16"/>
        <end position="144"/>
    </location>
</feature>
<evidence type="ECO:0000259" key="3">
    <source>
        <dbReference type="Pfam" id="PF24357"/>
    </source>
</evidence>
<dbReference type="Proteomes" id="UP000054563">
    <property type="component" value="Unassembled WGS sequence"/>
</dbReference>
<gene>
    <name evidence="4" type="ORF">CIHG_07514</name>
</gene>
<proteinExistence type="predicted"/>
<organism evidence="4 5">
    <name type="scientific">Coccidioides immitis H538.4</name>
    <dbReference type="NCBI Taxonomy" id="396776"/>
    <lineage>
        <taxon>Eukaryota</taxon>
        <taxon>Fungi</taxon>
        <taxon>Dikarya</taxon>
        <taxon>Ascomycota</taxon>
        <taxon>Pezizomycotina</taxon>
        <taxon>Eurotiomycetes</taxon>
        <taxon>Eurotiomycetidae</taxon>
        <taxon>Onygenales</taxon>
        <taxon>Onygenaceae</taxon>
        <taxon>Coccidioides</taxon>
    </lineage>
</organism>
<name>A0A0J8RY62_COCIT</name>
<feature type="transmembrane region" description="Helical" evidence="2">
    <location>
        <begin position="103"/>
        <end position="122"/>
    </location>
</feature>
<evidence type="ECO:0000313" key="5">
    <source>
        <dbReference type="Proteomes" id="UP000054563"/>
    </source>
</evidence>
<dbReference type="VEuPathDB" id="FungiDB:CIHG_07514"/>
<keyword evidence="2" id="KW-0812">Transmembrane</keyword>